<feature type="non-terminal residue" evidence="1">
    <location>
        <position position="26"/>
    </location>
</feature>
<organism evidence="1 2">
    <name type="scientific">Rotaria socialis</name>
    <dbReference type="NCBI Taxonomy" id="392032"/>
    <lineage>
        <taxon>Eukaryota</taxon>
        <taxon>Metazoa</taxon>
        <taxon>Spiralia</taxon>
        <taxon>Gnathifera</taxon>
        <taxon>Rotifera</taxon>
        <taxon>Eurotatoria</taxon>
        <taxon>Bdelloidea</taxon>
        <taxon>Philodinida</taxon>
        <taxon>Philodinidae</taxon>
        <taxon>Rotaria</taxon>
    </lineage>
</organism>
<dbReference type="Gene3D" id="3.80.10.10">
    <property type="entry name" value="Ribonuclease Inhibitor"/>
    <property type="match status" value="1"/>
</dbReference>
<name>A0A821Z9F2_9BILA</name>
<accession>A0A821Z9F2</accession>
<evidence type="ECO:0000313" key="2">
    <source>
        <dbReference type="Proteomes" id="UP000663838"/>
    </source>
</evidence>
<comment type="caution">
    <text evidence="1">The sequence shown here is derived from an EMBL/GenBank/DDBJ whole genome shotgun (WGS) entry which is preliminary data.</text>
</comment>
<sequence>MSLNLRSNQIGDQGAKHLAEALEQHT</sequence>
<evidence type="ECO:0000313" key="1">
    <source>
        <dbReference type="EMBL" id="CAF4966976.1"/>
    </source>
</evidence>
<gene>
    <name evidence="1" type="ORF">TOA249_LOCUS34433</name>
</gene>
<protein>
    <submittedName>
        <fullName evidence="1">Uncharacterized protein</fullName>
    </submittedName>
</protein>
<proteinExistence type="predicted"/>
<dbReference type="AlphaFoldDB" id="A0A821Z9F2"/>
<dbReference type="SUPFAM" id="SSF52047">
    <property type="entry name" value="RNI-like"/>
    <property type="match status" value="1"/>
</dbReference>
<reference evidence="1" key="1">
    <citation type="submission" date="2021-02" db="EMBL/GenBank/DDBJ databases">
        <authorList>
            <person name="Nowell W R."/>
        </authorList>
    </citation>
    <scope>NUCLEOTIDE SEQUENCE</scope>
</reference>
<dbReference type="Proteomes" id="UP000663838">
    <property type="component" value="Unassembled WGS sequence"/>
</dbReference>
<dbReference type="InterPro" id="IPR032675">
    <property type="entry name" value="LRR_dom_sf"/>
</dbReference>
<dbReference type="EMBL" id="CAJOBS010019720">
    <property type="protein sequence ID" value="CAF4966976.1"/>
    <property type="molecule type" value="Genomic_DNA"/>
</dbReference>